<gene>
    <name evidence="3" type="ORF">V6N11_022734</name>
</gene>
<dbReference type="Proteomes" id="UP001396334">
    <property type="component" value="Unassembled WGS sequence"/>
</dbReference>
<feature type="region of interest" description="Disordered" evidence="1">
    <location>
        <begin position="143"/>
        <end position="162"/>
    </location>
</feature>
<name>A0ABR2TKI6_9ROSI</name>
<dbReference type="InterPro" id="IPR006867">
    <property type="entry name" value="DUF632"/>
</dbReference>
<dbReference type="EMBL" id="JBBPBN010000005">
    <property type="protein sequence ID" value="KAK9037835.1"/>
    <property type="molecule type" value="Genomic_DNA"/>
</dbReference>
<feature type="compositionally biased region" description="Polar residues" evidence="1">
    <location>
        <begin position="233"/>
        <end position="274"/>
    </location>
</feature>
<reference evidence="3 4" key="1">
    <citation type="journal article" date="2024" name="G3 (Bethesda)">
        <title>Genome assembly of Hibiscus sabdariffa L. provides insights into metabolisms of medicinal natural products.</title>
        <authorList>
            <person name="Kim T."/>
        </authorList>
    </citation>
    <scope>NUCLEOTIDE SEQUENCE [LARGE SCALE GENOMIC DNA]</scope>
    <source>
        <strain evidence="3">TK-2024</strain>
        <tissue evidence="3">Old leaves</tissue>
    </source>
</reference>
<feature type="compositionally biased region" description="Polar residues" evidence="1">
    <location>
        <begin position="375"/>
        <end position="385"/>
    </location>
</feature>
<evidence type="ECO:0000313" key="3">
    <source>
        <dbReference type="EMBL" id="KAK9037835.1"/>
    </source>
</evidence>
<organism evidence="3 4">
    <name type="scientific">Hibiscus sabdariffa</name>
    <name type="common">roselle</name>
    <dbReference type="NCBI Taxonomy" id="183260"/>
    <lineage>
        <taxon>Eukaryota</taxon>
        <taxon>Viridiplantae</taxon>
        <taxon>Streptophyta</taxon>
        <taxon>Embryophyta</taxon>
        <taxon>Tracheophyta</taxon>
        <taxon>Spermatophyta</taxon>
        <taxon>Magnoliopsida</taxon>
        <taxon>eudicotyledons</taxon>
        <taxon>Gunneridae</taxon>
        <taxon>Pentapetalae</taxon>
        <taxon>rosids</taxon>
        <taxon>malvids</taxon>
        <taxon>Malvales</taxon>
        <taxon>Malvaceae</taxon>
        <taxon>Malvoideae</taxon>
        <taxon>Hibiscus</taxon>
    </lineage>
</organism>
<comment type="caution">
    <text evidence="3">The sequence shown here is derived from an EMBL/GenBank/DDBJ whole genome shotgun (WGS) entry which is preliminary data.</text>
</comment>
<sequence length="385" mass="41600">MWKAMLECHHSQYITISLAYHSRNSTDAPPGDAWRQIMAQLRQEIECFGVSFTDWINSHASYLEAVNGWLQNCIIEPQERSKNHYPFSPHRYLGFGPLIFVLCREWSAGLKALPAEELSVAIKDFLSDICHLMDQQVDQLQKKDKSVDADNGESESKHGLYALTDGNTTDDVSSNLSCIQASLTRVLDRLNKFSEASVKMYEDVRQKTDAAQIAYLNLALGLHIDGSTTVTSQSLQPRSVTSQGESQSSAGAVLPSSNGVQPQQPGSTASQGGSQPRVLSPTNVTNARGSCSAPIVYRRKARNVPVQNVSARPVDSSSLQSVPGVSSDFQSERVVSISTGQTIRPVSESAIPDATSSANADEIASISGSDHAVDSLSQNQTGKGA</sequence>
<evidence type="ECO:0000259" key="2">
    <source>
        <dbReference type="Pfam" id="PF04782"/>
    </source>
</evidence>
<dbReference type="PANTHER" id="PTHR21450">
    <property type="entry name" value="PROTEIN ALTERED PHOSPHATE STARVATION RESPONSE 1"/>
    <property type="match status" value="1"/>
</dbReference>
<dbReference type="PANTHER" id="PTHR21450:SF35">
    <property type="entry name" value="TRANSCRIPTION FACTOR, PUTATIVE (DUF630 AND DUF632)-RELATED"/>
    <property type="match status" value="1"/>
</dbReference>
<feature type="region of interest" description="Disordered" evidence="1">
    <location>
        <begin position="346"/>
        <end position="385"/>
    </location>
</feature>
<protein>
    <recommendedName>
        <fullName evidence="2">DUF632 domain-containing protein</fullName>
    </recommendedName>
</protein>
<evidence type="ECO:0000256" key="1">
    <source>
        <dbReference type="SAM" id="MobiDB-lite"/>
    </source>
</evidence>
<accession>A0ABR2TKI6</accession>
<proteinExistence type="predicted"/>
<evidence type="ECO:0000313" key="4">
    <source>
        <dbReference type="Proteomes" id="UP001396334"/>
    </source>
</evidence>
<feature type="compositionally biased region" description="Basic and acidic residues" evidence="1">
    <location>
        <begin position="143"/>
        <end position="158"/>
    </location>
</feature>
<feature type="domain" description="DUF632" evidence="2">
    <location>
        <begin position="1"/>
        <end position="129"/>
    </location>
</feature>
<dbReference type="Pfam" id="PF04782">
    <property type="entry name" value="DUF632"/>
    <property type="match status" value="1"/>
</dbReference>
<keyword evidence="4" id="KW-1185">Reference proteome</keyword>
<feature type="region of interest" description="Disordered" evidence="1">
    <location>
        <begin position="233"/>
        <end position="286"/>
    </location>
</feature>